<feature type="compositionally biased region" description="Low complexity" evidence="7">
    <location>
        <begin position="7"/>
        <end position="17"/>
    </location>
</feature>
<evidence type="ECO:0000256" key="7">
    <source>
        <dbReference type="SAM" id="MobiDB-lite"/>
    </source>
</evidence>
<dbReference type="Pfam" id="PF03564">
    <property type="entry name" value="DUF1759"/>
    <property type="match status" value="1"/>
</dbReference>
<dbReference type="PROSITE" id="PS00141">
    <property type="entry name" value="ASP_PROTEASE"/>
    <property type="match status" value="1"/>
</dbReference>
<evidence type="ECO:0000256" key="3">
    <source>
        <dbReference type="ARBA" id="ARBA00022722"/>
    </source>
</evidence>
<dbReference type="GO" id="GO:0006508">
    <property type="term" value="P:proteolysis"/>
    <property type="evidence" value="ECO:0007669"/>
    <property type="project" value="InterPro"/>
</dbReference>
<dbReference type="PANTHER" id="PTHR47331">
    <property type="entry name" value="PHD-TYPE DOMAIN-CONTAINING PROTEIN"/>
    <property type="match status" value="1"/>
</dbReference>
<dbReference type="InterPro" id="IPR043502">
    <property type="entry name" value="DNA/RNA_pol_sf"/>
</dbReference>
<evidence type="ECO:0000256" key="6">
    <source>
        <dbReference type="ARBA" id="ARBA00022918"/>
    </source>
</evidence>
<dbReference type="GO" id="GO:0015074">
    <property type="term" value="P:DNA integration"/>
    <property type="evidence" value="ECO:0007669"/>
    <property type="project" value="InterPro"/>
</dbReference>
<gene>
    <name evidence="10" type="primary">LOC117241161</name>
</gene>
<proteinExistence type="predicted"/>
<keyword evidence="2" id="KW-0548">Nucleotidyltransferase</keyword>
<dbReference type="InterPro" id="IPR001584">
    <property type="entry name" value="Integrase_cat-core"/>
</dbReference>
<evidence type="ECO:0000256" key="4">
    <source>
        <dbReference type="ARBA" id="ARBA00022759"/>
    </source>
</evidence>
<dbReference type="InterPro" id="IPR021109">
    <property type="entry name" value="Peptidase_aspartic_dom_sf"/>
</dbReference>
<keyword evidence="6" id="KW-0695">RNA-directed DNA polymerase</keyword>
<dbReference type="CDD" id="cd00303">
    <property type="entry name" value="retropepsin_like"/>
    <property type="match status" value="1"/>
</dbReference>
<dbReference type="InterPro" id="IPR001969">
    <property type="entry name" value="Aspartic_peptidase_AS"/>
</dbReference>
<dbReference type="RefSeq" id="XP_033363031.1">
    <property type="nucleotide sequence ID" value="XM_033507140.1"/>
</dbReference>
<feature type="compositionally biased region" description="Basic and acidic residues" evidence="7">
    <location>
        <begin position="298"/>
        <end position="310"/>
    </location>
</feature>
<reference evidence="10" key="1">
    <citation type="submission" date="2025-08" db="UniProtKB">
        <authorList>
            <consortium name="RefSeq"/>
        </authorList>
    </citation>
    <scope>IDENTIFICATION</scope>
    <source>
        <tissue evidence="10">Muscle</tissue>
    </source>
</reference>
<dbReference type="GO" id="GO:0004190">
    <property type="term" value="F:aspartic-type endopeptidase activity"/>
    <property type="evidence" value="ECO:0007669"/>
    <property type="project" value="InterPro"/>
</dbReference>
<evidence type="ECO:0000256" key="2">
    <source>
        <dbReference type="ARBA" id="ARBA00022695"/>
    </source>
</evidence>
<dbReference type="SUPFAM" id="SSF56672">
    <property type="entry name" value="DNA/RNA polymerases"/>
    <property type="match status" value="1"/>
</dbReference>
<dbReference type="GO" id="GO:0003676">
    <property type="term" value="F:nucleic acid binding"/>
    <property type="evidence" value="ECO:0007669"/>
    <property type="project" value="InterPro"/>
</dbReference>
<dbReference type="Proteomes" id="UP000504631">
    <property type="component" value="Unplaced"/>
</dbReference>
<dbReference type="InterPro" id="IPR036397">
    <property type="entry name" value="RNaseH_sf"/>
</dbReference>
<dbReference type="Gene3D" id="2.40.70.10">
    <property type="entry name" value="Acid Proteases"/>
    <property type="match status" value="1"/>
</dbReference>
<dbReference type="GO" id="GO:0003964">
    <property type="term" value="F:RNA-directed DNA polymerase activity"/>
    <property type="evidence" value="ECO:0007669"/>
    <property type="project" value="UniProtKB-KW"/>
</dbReference>
<dbReference type="PROSITE" id="PS50994">
    <property type="entry name" value="INTEGRASE"/>
    <property type="match status" value="1"/>
</dbReference>
<dbReference type="Pfam" id="PF05380">
    <property type="entry name" value="Peptidase_A17"/>
    <property type="match status" value="1"/>
</dbReference>
<dbReference type="GO" id="GO:0004519">
    <property type="term" value="F:endonuclease activity"/>
    <property type="evidence" value="ECO:0007669"/>
    <property type="project" value="UniProtKB-KW"/>
</dbReference>
<keyword evidence="9" id="KW-1185">Reference proteome</keyword>
<protein>
    <submittedName>
        <fullName evidence="10">Uncharacterized protein LOC117241161</fullName>
    </submittedName>
</protein>
<keyword evidence="1" id="KW-0808">Transferase</keyword>
<dbReference type="InterPro" id="IPR005312">
    <property type="entry name" value="DUF1759"/>
</dbReference>
<dbReference type="GeneID" id="117241161"/>
<dbReference type="Pfam" id="PF13650">
    <property type="entry name" value="Asp_protease_2"/>
    <property type="match status" value="1"/>
</dbReference>
<dbReference type="InterPro" id="IPR008042">
    <property type="entry name" value="Retrotrans_Pao"/>
</dbReference>
<feature type="compositionally biased region" description="Polar residues" evidence="7">
    <location>
        <begin position="1546"/>
        <end position="1559"/>
    </location>
</feature>
<evidence type="ECO:0000313" key="10">
    <source>
        <dbReference type="RefSeq" id="XP_033363031.1"/>
    </source>
</evidence>
<name>A0A6J3LEC6_9HYME</name>
<dbReference type="Pfam" id="PF18701">
    <property type="entry name" value="DUF5641"/>
    <property type="match status" value="1"/>
</dbReference>
<evidence type="ECO:0000256" key="1">
    <source>
        <dbReference type="ARBA" id="ARBA00022679"/>
    </source>
</evidence>
<organism evidence="9 10">
    <name type="scientific">Bombus vosnesenskii</name>
    <dbReference type="NCBI Taxonomy" id="207650"/>
    <lineage>
        <taxon>Eukaryota</taxon>
        <taxon>Metazoa</taxon>
        <taxon>Ecdysozoa</taxon>
        <taxon>Arthropoda</taxon>
        <taxon>Hexapoda</taxon>
        <taxon>Insecta</taxon>
        <taxon>Pterygota</taxon>
        <taxon>Neoptera</taxon>
        <taxon>Endopterygota</taxon>
        <taxon>Hymenoptera</taxon>
        <taxon>Apocrita</taxon>
        <taxon>Aculeata</taxon>
        <taxon>Apoidea</taxon>
        <taxon>Anthophila</taxon>
        <taxon>Apidae</taxon>
        <taxon>Bombus</taxon>
        <taxon>Pyrobombus</taxon>
    </lineage>
</organism>
<sequence>MDDTPASSSKSQGSESSNVAEPTSVKLPEIHLPTFDGVIGNWHSFYDSFLSTIDRSKRLTSVQKFHYLRSSLTLKAARSIQSLALTESNYAIAVDVLKEKFDCHRQICMRHLDLLFDCPKIVKETPEAIDDFLETVKINIQALENLGDPITSNTVLLKLLTWKLPPAIIRKWQCTLPDKKLPSYTHLIDFLQTRTNGDRTSSAVTATKRASEPPNRQRPSAPRSHAVTMTLETPVCPDCRRQHELRNCDVFKAKSPKERLDTAKRASLCTNCLGKGYALNQCSAGSCRICRQRHHTSLHQEHGHRTEPPKTDSLTSPPSGSLHHDLLVTAQVNILDNRTQPFRCRALLDTGASMNFITEKLANSLRLNQRKCSEQPIGTLNTLSTTSKRYITATITSVDGTYERTWIFLIIPTISTSIPDQPVDRSTIQIPRNLRLADPRFHRPAPIDVLLSAGPTLASLCVGQLDISQANGTDLRLQKTRFGWVIGGSPASQPPAHAFHASTTALQADLARFWEIDEGPTTAHTSEAERQCEEHFRNHVQRTHEGRYMVALPFNETTPSLGSSRAMAMKRLTSLCRRFQRDKRFEADYHAVIQEYLALGHMTKVTTGHCTDDGYFLPHHGVIKESSQTTKLRVVFDGSAPTTTGVSLNGVLYTGRKLQDDLFFILLRFQSHQYVITGDVEKIRHLSTQHSDIRGLSGPVSSHLLPQATGGRRGASISTSLQRDFYVDDVLTGVDTRVEARSLRTELTELLKLAGLNIRKWASNDRELLRGLPEKDINDKLLLGESQTFKTLGVVWNSFDDSILYSVKINNSDSRITKRTISSEIAKIYDPLGLLAPVIVRAKMLLQRLWMLKIDWDESLPADVHTEWSKYYAQLPLLNNVEFPRKTIINPAAEIELHGFCDASDRAYGACVYLRTITLDGHVCARLLTAKSKVAPLKSLTIPRLELSGALLLASLATTVLQALPSNIARTVYWTDSTIVLHWINTSPHALKTFVANRVTEIQRKTHASDWRHIPTTDNPADLISRGQLPEDFLKTIIWQHGPEWLQQPEEYWPTWNPVPLNETPEQKRATCLSATPADHSILGRFFSWPKLIRIAARCLRWRQIRDRGKPLTMHELANAHSRLIKLLQAYFSDEIRALQTDRNSAVKGKLQRLNPFLDKDGMPFSQKHPIILPKSSVTALIIEHEHLLNLHTRTQATLYALRRSYWPIDGRSQVWSTLKKCVRCCRANLPPVDYIMGDLPAARITESRPFTNGGIDYCGPFYIKERKDRNRRKIKVYVAIFVCLAVKAVHIELVSDLTSEALIAALRRFIVRRGFCVTIYSDNGTNFVGANNELRELRNLLQSDDHKAQVQSFLADRRIEWHFIPPNSPHFGGLWEAAVKSFKRHLRRVVGNELLTFENLNTLIIEIESILNSRPLTPISSDPNDLLVLTPGHFLIGDSLTSFRERDFRDTPSNRLSCWQHIQKLKQHFWRRWHREYPNELHIRNKWSKGSHDIREGTIAPPMQWPLGRIIKAQPGADGIIRTAIVRTATSTLERSIKRMVPLPSRTTPYDSEPINSPKSDKRST</sequence>
<feature type="region of interest" description="Disordered" evidence="7">
    <location>
        <begin position="1"/>
        <end position="22"/>
    </location>
</feature>
<keyword evidence="4" id="KW-0255">Endonuclease</keyword>
<evidence type="ECO:0000256" key="5">
    <source>
        <dbReference type="ARBA" id="ARBA00022801"/>
    </source>
</evidence>
<feature type="region of interest" description="Disordered" evidence="7">
    <location>
        <begin position="1543"/>
        <end position="1566"/>
    </location>
</feature>
<feature type="region of interest" description="Disordered" evidence="7">
    <location>
        <begin position="298"/>
        <end position="320"/>
    </location>
</feature>
<feature type="domain" description="Integrase catalytic" evidence="8">
    <location>
        <begin position="1246"/>
        <end position="1440"/>
    </location>
</feature>
<evidence type="ECO:0000259" key="8">
    <source>
        <dbReference type="PROSITE" id="PS50994"/>
    </source>
</evidence>
<dbReference type="InterPro" id="IPR012337">
    <property type="entry name" value="RNaseH-like_sf"/>
</dbReference>
<dbReference type="SUPFAM" id="SSF53098">
    <property type="entry name" value="Ribonuclease H-like"/>
    <property type="match status" value="1"/>
</dbReference>
<dbReference type="Gene3D" id="3.30.420.10">
    <property type="entry name" value="Ribonuclease H-like superfamily/Ribonuclease H"/>
    <property type="match status" value="1"/>
</dbReference>
<dbReference type="KEGG" id="bvk:117241161"/>
<evidence type="ECO:0000313" key="9">
    <source>
        <dbReference type="Proteomes" id="UP000504631"/>
    </source>
</evidence>
<dbReference type="InterPro" id="IPR040676">
    <property type="entry name" value="DUF5641"/>
</dbReference>
<dbReference type="GO" id="GO:0042575">
    <property type="term" value="C:DNA polymerase complex"/>
    <property type="evidence" value="ECO:0007669"/>
    <property type="project" value="UniProtKB-ARBA"/>
</dbReference>
<keyword evidence="5" id="KW-0378">Hydrolase</keyword>
<accession>A0A6J3LEC6</accession>
<feature type="region of interest" description="Disordered" evidence="7">
    <location>
        <begin position="198"/>
        <end position="224"/>
    </location>
</feature>
<keyword evidence="3" id="KW-0540">Nuclease</keyword>